<dbReference type="OrthoDB" id="5296580at2"/>
<dbReference type="PIRSF" id="PIRSF016481">
    <property type="entry name" value="Pilus_assembly_PilP"/>
    <property type="match status" value="1"/>
</dbReference>
<sequence>MRSSLRFLGWLCPLLLVGCQANEDSLEDYLLEVELQTQREVAQLAPVVQFQAFHYGQHGKREPFVLPQEALVQNQSVTQSDCWQPVPRSKTGTLERYPLNQLRLRGVMSSGGSISALVQTPSGTVVNVKAGQYLGLNNGRITRVADDYLLIKETLPDGLGCWNQRNVKLALK</sequence>
<keyword evidence="2" id="KW-1185">Reference proteome</keyword>
<dbReference type="Gene3D" id="2.30.30.830">
    <property type="match status" value="1"/>
</dbReference>
<dbReference type="STRING" id="1123491.SAMN02745782_02362"/>
<dbReference type="Pfam" id="PF04351">
    <property type="entry name" value="PilP"/>
    <property type="match status" value="1"/>
</dbReference>
<evidence type="ECO:0000313" key="1">
    <source>
        <dbReference type="EMBL" id="SKA08704.1"/>
    </source>
</evidence>
<accession>A0A1T4QYA1</accession>
<reference evidence="2" key="1">
    <citation type="submission" date="2017-02" db="EMBL/GenBank/DDBJ databases">
        <authorList>
            <person name="Varghese N."/>
            <person name="Submissions S."/>
        </authorList>
    </citation>
    <scope>NUCLEOTIDE SEQUENCE [LARGE SCALE GENOMIC DNA]</scope>
    <source>
        <strain evidence="2">DSM 19608</strain>
    </source>
</reference>
<dbReference type="EMBL" id="FUXB01000011">
    <property type="protein sequence ID" value="SKA08704.1"/>
    <property type="molecule type" value="Genomic_DNA"/>
</dbReference>
<organism evidence="1 2">
    <name type="scientific">Vibrio cincinnatiensis DSM 19608</name>
    <dbReference type="NCBI Taxonomy" id="1123491"/>
    <lineage>
        <taxon>Bacteria</taxon>
        <taxon>Pseudomonadati</taxon>
        <taxon>Pseudomonadota</taxon>
        <taxon>Gammaproteobacteria</taxon>
        <taxon>Vibrionales</taxon>
        <taxon>Vibrionaceae</taxon>
        <taxon>Vibrio</taxon>
    </lineage>
</organism>
<dbReference type="Proteomes" id="UP000190834">
    <property type="component" value="Unassembled WGS sequence"/>
</dbReference>
<dbReference type="InterPro" id="IPR007446">
    <property type="entry name" value="PilP"/>
</dbReference>
<dbReference type="RefSeq" id="WP_078926718.1">
    <property type="nucleotide sequence ID" value="NZ_FUXB01000011.1"/>
</dbReference>
<dbReference type="GeneID" id="70582565"/>
<gene>
    <name evidence="1" type="ORF">SAMN02745782_02362</name>
</gene>
<proteinExistence type="predicted"/>
<evidence type="ECO:0000313" key="2">
    <source>
        <dbReference type="Proteomes" id="UP000190834"/>
    </source>
</evidence>
<dbReference type="AlphaFoldDB" id="A0A1T4QYA1"/>
<name>A0A1T4QYA1_VIBCI</name>
<dbReference type="PROSITE" id="PS51257">
    <property type="entry name" value="PROKAR_LIPOPROTEIN"/>
    <property type="match status" value="1"/>
</dbReference>
<protein>
    <submittedName>
        <fullName evidence="1">Type IV pilus assembly protein PilP</fullName>
    </submittedName>
</protein>